<comment type="caution">
    <text evidence="9">The sequence shown here is derived from an EMBL/GenBank/DDBJ whole genome shotgun (WGS) entry which is preliminary data.</text>
</comment>
<dbReference type="PANTHER" id="PTHR39560">
    <property type="entry name" value="PROTEIN ADENYLYLTRANSFERASE FIC-RELATED"/>
    <property type="match status" value="1"/>
</dbReference>
<keyword evidence="1" id="KW-0808">Transferase</keyword>
<keyword evidence="4" id="KW-0067">ATP-binding</keyword>
<evidence type="ECO:0000259" key="8">
    <source>
        <dbReference type="PROSITE" id="PS51459"/>
    </source>
</evidence>
<dbReference type="InterPro" id="IPR003812">
    <property type="entry name" value="Fido"/>
</dbReference>
<dbReference type="EMBL" id="DXEQ01000241">
    <property type="protein sequence ID" value="HIX72978.1"/>
    <property type="molecule type" value="Genomic_DNA"/>
</dbReference>
<dbReference type="GO" id="GO:0051302">
    <property type="term" value="P:regulation of cell division"/>
    <property type="evidence" value="ECO:0007669"/>
    <property type="project" value="TreeGrafter"/>
</dbReference>
<dbReference type="AlphaFoldDB" id="A0A9D1X522"/>
<dbReference type="GO" id="GO:0005524">
    <property type="term" value="F:ATP binding"/>
    <property type="evidence" value="ECO:0007669"/>
    <property type="project" value="UniProtKB-KW"/>
</dbReference>
<sequence length="106" mass="12494">AEDIFNKLKKERYLRRCSEEEMPLRLSYYLSEINALHPFREGNGRTQRLYIEILAERAGYEVDFTGVTAAEMIEASADSFLMKYEKMDRIMKRIVHKIQKTKGEPS</sequence>
<comment type="catalytic activity">
    <reaction evidence="7">
        <text>L-tyrosyl-[protein] + ATP = O-(5'-adenylyl)-L-tyrosyl-[protein] + diphosphate</text>
        <dbReference type="Rhea" id="RHEA:54288"/>
        <dbReference type="Rhea" id="RHEA-COMP:10136"/>
        <dbReference type="Rhea" id="RHEA-COMP:13846"/>
        <dbReference type="ChEBI" id="CHEBI:30616"/>
        <dbReference type="ChEBI" id="CHEBI:33019"/>
        <dbReference type="ChEBI" id="CHEBI:46858"/>
        <dbReference type="ChEBI" id="CHEBI:83624"/>
        <dbReference type="EC" id="2.7.7.108"/>
    </reaction>
</comment>
<dbReference type="GO" id="GO:0070733">
    <property type="term" value="F:AMPylase activity"/>
    <property type="evidence" value="ECO:0007669"/>
    <property type="project" value="UniProtKB-EC"/>
</dbReference>
<feature type="domain" description="Fido" evidence="8">
    <location>
        <begin position="1"/>
        <end position="100"/>
    </location>
</feature>
<dbReference type="EC" id="2.7.7.108" evidence="5"/>
<dbReference type="SUPFAM" id="SSF140931">
    <property type="entry name" value="Fic-like"/>
    <property type="match status" value="1"/>
</dbReference>
<evidence type="ECO:0000256" key="5">
    <source>
        <dbReference type="ARBA" id="ARBA00034531"/>
    </source>
</evidence>
<evidence type="ECO:0000313" key="9">
    <source>
        <dbReference type="EMBL" id="HIX72978.1"/>
    </source>
</evidence>
<dbReference type="Pfam" id="PF02661">
    <property type="entry name" value="Fic"/>
    <property type="match status" value="1"/>
</dbReference>
<accession>A0A9D1X522</accession>
<reference evidence="9" key="1">
    <citation type="journal article" date="2021" name="PeerJ">
        <title>Extensive microbial diversity within the chicken gut microbiome revealed by metagenomics and culture.</title>
        <authorList>
            <person name="Gilroy R."/>
            <person name="Ravi A."/>
            <person name="Getino M."/>
            <person name="Pursley I."/>
            <person name="Horton D.L."/>
            <person name="Alikhan N.F."/>
            <person name="Baker D."/>
            <person name="Gharbi K."/>
            <person name="Hall N."/>
            <person name="Watson M."/>
            <person name="Adriaenssens E.M."/>
            <person name="Foster-Nyarko E."/>
            <person name="Jarju S."/>
            <person name="Secka A."/>
            <person name="Antonio M."/>
            <person name="Oren A."/>
            <person name="Chaudhuri R.R."/>
            <person name="La Ragione R."/>
            <person name="Hildebrand F."/>
            <person name="Pallen M.J."/>
        </authorList>
    </citation>
    <scope>NUCLEOTIDE SEQUENCE</scope>
    <source>
        <strain evidence="9">ChiSxjej3B15-1167</strain>
    </source>
</reference>
<evidence type="ECO:0000256" key="6">
    <source>
        <dbReference type="ARBA" id="ARBA00047939"/>
    </source>
</evidence>
<proteinExistence type="predicted"/>
<dbReference type="InterPro" id="IPR036597">
    <property type="entry name" value="Fido-like_dom_sf"/>
</dbReference>
<comment type="catalytic activity">
    <reaction evidence="6">
        <text>L-threonyl-[protein] + ATP = 3-O-(5'-adenylyl)-L-threonyl-[protein] + diphosphate</text>
        <dbReference type="Rhea" id="RHEA:54292"/>
        <dbReference type="Rhea" id="RHEA-COMP:11060"/>
        <dbReference type="Rhea" id="RHEA-COMP:13847"/>
        <dbReference type="ChEBI" id="CHEBI:30013"/>
        <dbReference type="ChEBI" id="CHEBI:30616"/>
        <dbReference type="ChEBI" id="CHEBI:33019"/>
        <dbReference type="ChEBI" id="CHEBI:138113"/>
        <dbReference type="EC" id="2.7.7.108"/>
    </reaction>
</comment>
<dbReference type="PROSITE" id="PS51459">
    <property type="entry name" value="FIDO"/>
    <property type="match status" value="1"/>
</dbReference>
<feature type="non-terminal residue" evidence="9">
    <location>
        <position position="1"/>
    </location>
</feature>
<keyword evidence="2" id="KW-0548">Nucleotidyltransferase</keyword>
<protein>
    <recommendedName>
        <fullName evidence="5">protein adenylyltransferase</fullName>
        <ecNumber evidence="5">2.7.7.108</ecNumber>
    </recommendedName>
</protein>
<evidence type="ECO:0000256" key="4">
    <source>
        <dbReference type="ARBA" id="ARBA00022840"/>
    </source>
</evidence>
<name>A0A9D1X522_9FIRM</name>
<evidence type="ECO:0000256" key="2">
    <source>
        <dbReference type="ARBA" id="ARBA00022695"/>
    </source>
</evidence>
<evidence type="ECO:0000313" key="10">
    <source>
        <dbReference type="Proteomes" id="UP000886805"/>
    </source>
</evidence>
<dbReference type="Proteomes" id="UP000886805">
    <property type="component" value="Unassembled WGS sequence"/>
</dbReference>
<evidence type="ECO:0000256" key="7">
    <source>
        <dbReference type="ARBA" id="ARBA00048696"/>
    </source>
</evidence>
<evidence type="ECO:0000256" key="1">
    <source>
        <dbReference type="ARBA" id="ARBA00022679"/>
    </source>
</evidence>
<dbReference type="Gene3D" id="1.10.3290.10">
    <property type="entry name" value="Fido-like domain"/>
    <property type="match status" value="1"/>
</dbReference>
<gene>
    <name evidence="9" type="ORF">H9849_08150</name>
</gene>
<organism evidence="9 10">
    <name type="scientific">Candidatus Anaerobutyricum stercoripullorum</name>
    <dbReference type="NCBI Taxonomy" id="2838456"/>
    <lineage>
        <taxon>Bacteria</taxon>
        <taxon>Bacillati</taxon>
        <taxon>Bacillota</taxon>
        <taxon>Clostridia</taxon>
        <taxon>Lachnospirales</taxon>
        <taxon>Lachnospiraceae</taxon>
        <taxon>Anaerobutyricum</taxon>
    </lineage>
</organism>
<reference evidence="9" key="2">
    <citation type="submission" date="2021-04" db="EMBL/GenBank/DDBJ databases">
        <authorList>
            <person name="Gilroy R."/>
        </authorList>
    </citation>
    <scope>NUCLEOTIDE SEQUENCE</scope>
    <source>
        <strain evidence="9">ChiSxjej3B15-1167</strain>
    </source>
</reference>
<dbReference type="PANTHER" id="PTHR39560:SF1">
    <property type="entry name" value="PROTEIN ADENYLYLTRANSFERASE FIC-RELATED"/>
    <property type="match status" value="1"/>
</dbReference>
<evidence type="ECO:0000256" key="3">
    <source>
        <dbReference type="ARBA" id="ARBA00022741"/>
    </source>
</evidence>
<keyword evidence="3" id="KW-0547">Nucleotide-binding</keyword>